<dbReference type="Pfam" id="PF00266">
    <property type="entry name" value="Aminotran_5"/>
    <property type="match status" value="1"/>
</dbReference>
<dbReference type="GO" id="GO:0030170">
    <property type="term" value="F:pyridoxal phosphate binding"/>
    <property type="evidence" value="ECO:0007669"/>
    <property type="project" value="TreeGrafter"/>
</dbReference>
<dbReference type="AlphaFoldDB" id="A0A1N6GTH5"/>
<dbReference type="SUPFAM" id="SSF53383">
    <property type="entry name" value="PLP-dependent transferases"/>
    <property type="match status" value="1"/>
</dbReference>
<proteinExistence type="predicted"/>
<evidence type="ECO:0000259" key="8">
    <source>
        <dbReference type="Pfam" id="PF21478"/>
    </source>
</evidence>
<evidence type="ECO:0000256" key="3">
    <source>
        <dbReference type="ARBA" id="ARBA00022898"/>
    </source>
</evidence>
<dbReference type="RefSeq" id="WP_074205908.1">
    <property type="nucleotide sequence ID" value="NZ_FSQW01000002.1"/>
</dbReference>
<sequence>MNMLSEGRPTRQDENINTGANSAPQTHTGNRALIVDEPLIFETGSPDRSGVDLPDAPDVETCLGGLERHQPIAIPGLSEAETVRHYTRLSRQNYAIDVGLFPLGSCTMKHNPRLNEKMARLKGFADIHPLQPMESVQGALETIYQLAEWLKKLTGMPAVAMSPKAGAHGELCGILAIRSALEARGDAREVILVPESAHGTNPATAAFAGYKVEDIPANAAGRVDLDALKARLGPDVAGVMITNPNTCGLFEPDMKAISDAVHEAGGLVYCDGANFNAIVGRVRPGDLGIDAMHINLHKTFSTPHGGGGPGSGPVVFSDALAPYAPLPFVEKKDNGHYYLVEEETAEDHHDVSFGRMVAFHGQMGMFTRALTYMLSHGADGLKQVSEDAVLNANYILRSLEDTLDAPFAHSGPCMHEALFSDKGFAEGLSTLDLAKGLIDEGYHPMTMYFPLVVHGAMLVEPTETESKAAIDQFIGAFRSVAERAKSGDEALKSAPHFAPRHRLDETRAARKPILVWEEPEELVEAAE</sequence>
<dbReference type="InterPro" id="IPR015421">
    <property type="entry name" value="PyrdxlP-dep_Trfase_major"/>
</dbReference>
<feature type="domain" description="Glycine dehydrogenase C-terminal" evidence="8">
    <location>
        <begin position="385"/>
        <end position="485"/>
    </location>
</feature>
<evidence type="ECO:0000259" key="7">
    <source>
        <dbReference type="Pfam" id="PF00266"/>
    </source>
</evidence>
<name>A0A1N6GTH5_9SPHN</name>
<dbReference type="Proteomes" id="UP000185192">
    <property type="component" value="Unassembled WGS sequence"/>
</dbReference>
<dbReference type="GO" id="GO:0016594">
    <property type="term" value="F:glycine binding"/>
    <property type="evidence" value="ECO:0007669"/>
    <property type="project" value="TreeGrafter"/>
</dbReference>
<evidence type="ECO:0000256" key="6">
    <source>
        <dbReference type="SAM" id="MobiDB-lite"/>
    </source>
</evidence>
<dbReference type="STRING" id="1123272.SAMN02745824_2969"/>
<dbReference type="PANTHER" id="PTHR11773:SF1">
    <property type="entry name" value="GLYCINE DEHYDROGENASE (DECARBOXYLATING), MITOCHONDRIAL"/>
    <property type="match status" value="1"/>
</dbReference>
<dbReference type="EMBL" id="FSQW01000002">
    <property type="protein sequence ID" value="SIO10635.1"/>
    <property type="molecule type" value="Genomic_DNA"/>
</dbReference>
<gene>
    <name evidence="9" type="ORF">SAMN02745824_2969</name>
</gene>
<dbReference type="Gene3D" id="3.90.1150.10">
    <property type="entry name" value="Aspartate Aminotransferase, domain 1"/>
    <property type="match status" value="1"/>
</dbReference>
<dbReference type="OrthoDB" id="9801272at2"/>
<dbReference type="GO" id="GO:0005960">
    <property type="term" value="C:glycine cleavage complex"/>
    <property type="evidence" value="ECO:0007669"/>
    <property type="project" value="TreeGrafter"/>
</dbReference>
<dbReference type="InterPro" id="IPR015422">
    <property type="entry name" value="PyrdxlP-dep_Trfase_small"/>
</dbReference>
<dbReference type="GO" id="GO:0004375">
    <property type="term" value="F:glycine dehydrogenase (decarboxylating) activity"/>
    <property type="evidence" value="ECO:0007669"/>
    <property type="project" value="UniProtKB-EC"/>
</dbReference>
<comment type="catalytic activity">
    <reaction evidence="5">
        <text>N(6)-[(R)-lipoyl]-L-lysyl-[glycine-cleavage complex H protein] + glycine + H(+) = N(6)-[(R)-S(8)-aminomethyldihydrolipoyl]-L-lysyl-[glycine-cleavage complex H protein] + CO2</text>
        <dbReference type="Rhea" id="RHEA:24304"/>
        <dbReference type="Rhea" id="RHEA-COMP:10494"/>
        <dbReference type="Rhea" id="RHEA-COMP:10495"/>
        <dbReference type="ChEBI" id="CHEBI:15378"/>
        <dbReference type="ChEBI" id="CHEBI:16526"/>
        <dbReference type="ChEBI" id="CHEBI:57305"/>
        <dbReference type="ChEBI" id="CHEBI:83099"/>
        <dbReference type="ChEBI" id="CHEBI:83143"/>
        <dbReference type="EC" id="1.4.4.2"/>
    </reaction>
</comment>
<comment type="function">
    <text evidence="1">The glycine cleavage system catalyzes the degradation of glycine. The P protein binds the alpha-amino group of glycine through its pyridoxal phosphate cofactor; CO(2) is released and the remaining methylamine moiety is then transferred to the lipoamide cofactor of the H protein.</text>
</comment>
<dbReference type="InterPro" id="IPR020581">
    <property type="entry name" value="GDC_P"/>
</dbReference>
<accession>A0A1N6GTH5</accession>
<keyword evidence="4" id="KW-0560">Oxidoreductase</keyword>
<feature type="region of interest" description="Disordered" evidence="6">
    <location>
        <begin position="1"/>
        <end position="30"/>
    </location>
</feature>
<dbReference type="GO" id="GO:0005829">
    <property type="term" value="C:cytosol"/>
    <property type="evidence" value="ECO:0007669"/>
    <property type="project" value="TreeGrafter"/>
</dbReference>
<evidence type="ECO:0000313" key="9">
    <source>
        <dbReference type="EMBL" id="SIO10635.1"/>
    </source>
</evidence>
<evidence type="ECO:0000256" key="1">
    <source>
        <dbReference type="ARBA" id="ARBA00003788"/>
    </source>
</evidence>
<dbReference type="NCBIfam" id="NF003346">
    <property type="entry name" value="PRK04366.1"/>
    <property type="match status" value="1"/>
</dbReference>
<keyword evidence="3" id="KW-0663">Pyridoxal phosphate</keyword>
<dbReference type="Gene3D" id="3.40.640.10">
    <property type="entry name" value="Type I PLP-dependent aspartate aminotransferase-like (Major domain)"/>
    <property type="match status" value="1"/>
</dbReference>
<evidence type="ECO:0000313" key="10">
    <source>
        <dbReference type="Proteomes" id="UP000185192"/>
    </source>
</evidence>
<feature type="domain" description="Aminotransferase class V" evidence="7">
    <location>
        <begin position="178"/>
        <end position="305"/>
    </location>
</feature>
<keyword evidence="10" id="KW-1185">Reference proteome</keyword>
<organism evidence="9 10">
    <name type="scientific">Parasphingorhabdus marina DSM 22363</name>
    <dbReference type="NCBI Taxonomy" id="1123272"/>
    <lineage>
        <taxon>Bacteria</taxon>
        <taxon>Pseudomonadati</taxon>
        <taxon>Pseudomonadota</taxon>
        <taxon>Alphaproteobacteria</taxon>
        <taxon>Sphingomonadales</taxon>
        <taxon>Sphingomonadaceae</taxon>
        <taxon>Parasphingorhabdus</taxon>
    </lineage>
</organism>
<evidence type="ECO:0000256" key="2">
    <source>
        <dbReference type="ARBA" id="ARBA00012134"/>
    </source>
</evidence>
<dbReference type="Gene3D" id="6.20.440.10">
    <property type="match status" value="1"/>
</dbReference>
<protein>
    <recommendedName>
        <fullName evidence="2">glycine dehydrogenase (aminomethyl-transferring)</fullName>
        <ecNumber evidence="2">1.4.4.2</ecNumber>
    </recommendedName>
</protein>
<reference evidence="10" key="1">
    <citation type="submission" date="2016-11" db="EMBL/GenBank/DDBJ databases">
        <authorList>
            <person name="Varghese N."/>
            <person name="Submissions S."/>
        </authorList>
    </citation>
    <scope>NUCLEOTIDE SEQUENCE [LARGE SCALE GENOMIC DNA]</scope>
    <source>
        <strain evidence="10">DSM 22363</strain>
    </source>
</reference>
<evidence type="ECO:0000256" key="5">
    <source>
        <dbReference type="ARBA" id="ARBA00049026"/>
    </source>
</evidence>
<dbReference type="PANTHER" id="PTHR11773">
    <property type="entry name" value="GLYCINE DEHYDROGENASE, DECARBOXYLATING"/>
    <property type="match status" value="1"/>
</dbReference>
<dbReference type="InterPro" id="IPR049316">
    <property type="entry name" value="GDC-P_C"/>
</dbReference>
<dbReference type="InterPro" id="IPR000192">
    <property type="entry name" value="Aminotrans_V_dom"/>
</dbReference>
<dbReference type="FunFam" id="3.40.640.10:FF:000224">
    <property type="entry name" value="Probable glycine dehydrogenase (decarboxylating) subunit 2"/>
    <property type="match status" value="1"/>
</dbReference>
<dbReference type="Pfam" id="PF21478">
    <property type="entry name" value="GcvP2_C"/>
    <property type="match status" value="1"/>
</dbReference>
<feature type="compositionally biased region" description="Polar residues" evidence="6">
    <location>
        <begin position="15"/>
        <end position="29"/>
    </location>
</feature>
<dbReference type="InterPro" id="IPR015424">
    <property type="entry name" value="PyrdxlP-dep_Trfase"/>
</dbReference>
<dbReference type="GO" id="GO:0019464">
    <property type="term" value="P:glycine decarboxylation via glycine cleavage system"/>
    <property type="evidence" value="ECO:0007669"/>
    <property type="project" value="TreeGrafter"/>
</dbReference>
<evidence type="ECO:0000256" key="4">
    <source>
        <dbReference type="ARBA" id="ARBA00023002"/>
    </source>
</evidence>
<dbReference type="EC" id="1.4.4.2" evidence="2"/>